<dbReference type="EMBL" id="GG692420">
    <property type="protein sequence ID" value="EER44014.1"/>
    <property type="molecule type" value="Genomic_DNA"/>
</dbReference>
<dbReference type="OMA" id="QCNESEV"/>
<dbReference type="Proteomes" id="UP000002624">
    <property type="component" value="Unassembled WGS sequence"/>
</dbReference>
<evidence type="ECO:0000313" key="2">
    <source>
        <dbReference type="EMBL" id="EER44014.1"/>
    </source>
</evidence>
<reference evidence="3" key="1">
    <citation type="submission" date="2009-05" db="EMBL/GenBank/DDBJ databases">
        <title>The genome sequence of Ajellomyces capsulatus strain H143.</title>
        <authorList>
            <person name="Champion M."/>
            <person name="Cuomo C.A."/>
            <person name="Ma L.-J."/>
            <person name="Henn M.R."/>
            <person name="Sil A."/>
            <person name="Goldman B."/>
            <person name="Young S.K."/>
            <person name="Kodira C.D."/>
            <person name="Zeng Q."/>
            <person name="Koehrsen M."/>
            <person name="Alvarado L."/>
            <person name="Berlin A.M."/>
            <person name="Borenstein D."/>
            <person name="Chen Z."/>
            <person name="Engels R."/>
            <person name="Freedman E."/>
            <person name="Gellesch M."/>
            <person name="Goldberg J."/>
            <person name="Griggs A."/>
            <person name="Gujja S."/>
            <person name="Heiman D.I."/>
            <person name="Hepburn T.A."/>
            <person name="Howarth C."/>
            <person name="Jen D."/>
            <person name="Larson L."/>
            <person name="Lewis B."/>
            <person name="Mehta T."/>
            <person name="Park D."/>
            <person name="Pearson M."/>
            <person name="Roberts A."/>
            <person name="Saif S."/>
            <person name="Shea T.D."/>
            <person name="Shenoy N."/>
            <person name="Sisk P."/>
            <person name="Stolte C."/>
            <person name="Sykes S."/>
            <person name="Walk T."/>
            <person name="White J."/>
            <person name="Yandava C."/>
            <person name="Klein B."/>
            <person name="McEwen J.G."/>
            <person name="Puccia R."/>
            <person name="Goldman G.H."/>
            <person name="Felipe M.S."/>
            <person name="Nino-Vega G."/>
            <person name="San-Blas G."/>
            <person name="Taylor J.W."/>
            <person name="Mendoza L."/>
            <person name="Galagan J.E."/>
            <person name="Nusbaum C."/>
            <person name="Birren B.W."/>
        </authorList>
    </citation>
    <scope>NUCLEOTIDE SEQUENCE [LARGE SCALE GENOMIC DNA]</scope>
    <source>
        <strain evidence="3">H143</strain>
    </source>
</reference>
<feature type="region of interest" description="Disordered" evidence="1">
    <location>
        <begin position="229"/>
        <end position="311"/>
    </location>
</feature>
<feature type="region of interest" description="Disordered" evidence="1">
    <location>
        <begin position="140"/>
        <end position="160"/>
    </location>
</feature>
<sequence>MFEDFSFSSSRRTDRGTLIPEADEDMVMTSDNTPISPFSSRSPSPVPLCRNLRDHSLFPRQSRKPFELGPAPTSIPYNYSDRRRLSIGALAKRLNAQSLDKEAGSDSDEGPTLPVTPPRSACTDAPPIWLEKEHLGSQYREQDDDSSWAEPSLPSTPMYNELRRTSRSRENNISYLSPYASITAHDEEQFSYLRQHRENLSLLQCTSKTVVDTVRIALLLEESNRSYFNETEDDRHPSSLAHLPSPRKLPPHKSNHCQCSSRRSSTSTEPTLKSKLSIHNTYRVEKSHPSPHNSSHSGSSRRTRKSPQGLRRRSLVLAAVTAIVEAEAAEAVEKVEWDREARDIRTERPRTGKLIIFVHSLIPPVDIKWKINENINQL</sequence>
<feature type="compositionally biased region" description="Low complexity" evidence="1">
    <location>
        <begin position="34"/>
        <end position="43"/>
    </location>
</feature>
<dbReference type="HOGENOM" id="CLU_060599_0_0_1"/>
<dbReference type="OrthoDB" id="4186330at2759"/>
<evidence type="ECO:0000256" key="1">
    <source>
        <dbReference type="SAM" id="MobiDB-lite"/>
    </source>
</evidence>
<evidence type="ECO:0000313" key="3">
    <source>
        <dbReference type="Proteomes" id="UP000002624"/>
    </source>
</evidence>
<dbReference type="AlphaFoldDB" id="C6H6J3"/>
<proteinExistence type="predicted"/>
<feature type="compositionally biased region" description="Basic residues" evidence="1">
    <location>
        <begin position="299"/>
        <end position="311"/>
    </location>
</feature>
<accession>C6H6J3</accession>
<organism evidence="2 3">
    <name type="scientific">Ajellomyces capsulatus (strain H143)</name>
    <name type="common">Darling's disease fungus</name>
    <name type="synonym">Histoplasma capsulatum</name>
    <dbReference type="NCBI Taxonomy" id="544712"/>
    <lineage>
        <taxon>Eukaryota</taxon>
        <taxon>Fungi</taxon>
        <taxon>Dikarya</taxon>
        <taxon>Ascomycota</taxon>
        <taxon>Pezizomycotina</taxon>
        <taxon>Eurotiomycetes</taxon>
        <taxon>Eurotiomycetidae</taxon>
        <taxon>Onygenales</taxon>
        <taxon>Ajellomycetaceae</taxon>
        <taxon>Histoplasma</taxon>
    </lineage>
</organism>
<feature type="compositionally biased region" description="Low complexity" evidence="1">
    <location>
        <begin position="1"/>
        <end position="10"/>
    </location>
</feature>
<feature type="region of interest" description="Disordered" evidence="1">
    <location>
        <begin position="98"/>
        <end position="125"/>
    </location>
</feature>
<name>C6H6J3_AJECH</name>
<gene>
    <name evidence="2" type="ORF">HCDG_02044</name>
</gene>
<dbReference type="VEuPathDB" id="FungiDB:HCDG_02044"/>
<protein>
    <submittedName>
        <fullName evidence="2">Uncharacterized protein</fullName>
    </submittedName>
</protein>
<feature type="region of interest" description="Disordered" evidence="1">
    <location>
        <begin position="1"/>
        <end position="51"/>
    </location>
</feature>